<evidence type="ECO:0000313" key="1">
    <source>
        <dbReference type="EMBL" id="PNR61884.1"/>
    </source>
</evidence>
<accession>A0A2K1L7B6</accession>
<evidence type="ECO:0000313" key="3">
    <source>
        <dbReference type="Proteomes" id="UP000006727"/>
    </source>
</evidence>
<dbReference type="Gramene" id="Pp3c1_7050V3.1">
    <property type="protein sequence ID" value="Pp3c1_7050V3.1"/>
    <property type="gene ID" value="Pp3c1_7050"/>
</dbReference>
<protein>
    <submittedName>
        <fullName evidence="1 2">Uncharacterized protein</fullName>
    </submittedName>
</protein>
<dbReference type="AlphaFoldDB" id="A0A2K1L7B6"/>
<evidence type="ECO:0000313" key="2">
    <source>
        <dbReference type="EnsemblPlants" id="Pp3c1_7050V3.1"/>
    </source>
</evidence>
<reference evidence="1 3" key="2">
    <citation type="journal article" date="2018" name="Plant J.">
        <title>The Physcomitrella patens chromosome-scale assembly reveals moss genome structure and evolution.</title>
        <authorList>
            <person name="Lang D."/>
            <person name="Ullrich K.K."/>
            <person name="Murat F."/>
            <person name="Fuchs J."/>
            <person name="Jenkins J."/>
            <person name="Haas F.B."/>
            <person name="Piednoel M."/>
            <person name="Gundlach H."/>
            <person name="Van Bel M."/>
            <person name="Meyberg R."/>
            <person name="Vives C."/>
            <person name="Morata J."/>
            <person name="Symeonidi A."/>
            <person name="Hiss M."/>
            <person name="Muchero W."/>
            <person name="Kamisugi Y."/>
            <person name="Saleh O."/>
            <person name="Blanc G."/>
            <person name="Decker E.L."/>
            <person name="van Gessel N."/>
            <person name="Grimwood J."/>
            <person name="Hayes R.D."/>
            <person name="Graham S.W."/>
            <person name="Gunter L.E."/>
            <person name="McDaniel S.F."/>
            <person name="Hoernstein S.N.W."/>
            <person name="Larsson A."/>
            <person name="Li F.W."/>
            <person name="Perroud P.F."/>
            <person name="Phillips J."/>
            <person name="Ranjan P."/>
            <person name="Rokshar D.S."/>
            <person name="Rothfels C.J."/>
            <person name="Schneider L."/>
            <person name="Shu S."/>
            <person name="Stevenson D.W."/>
            <person name="Thummler F."/>
            <person name="Tillich M."/>
            <person name="Villarreal Aguilar J.C."/>
            <person name="Widiez T."/>
            <person name="Wong G.K."/>
            <person name="Wymore A."/>
            <person name="Zhang Y."/>
            <person name="Zimmer A.D."/>
            <person name="Quatrano R.S."/>
            <person name="Mayer K.F.X."/>
            <person name="Goodstein D."/>
            <person name="Casacuberta J.M."/>
            <person name="Vandepoele K."/>
            <person name="Reski R."/>
            <person name="Cuming A.C."/>
            <person name="Tuskan G.A."/>
            <person name="Maumus F."/>
            <person name="Salse J."/>
            <person name="Schmutz J."/>
            <person name="Rensing S.A."/>
        </authorList>
    </citation>
    <scope>NUCLEOTIDE SEQUENCE [LARGE SCALE GENOMIC DNA]</scope>
    <source>
        <strain evidence="2 3">cv. Gransden 2004</strain>
    </source>
</reference>
<gene>
    <name evidence="1" type="ORF">PHYPA_000308</name>
</gene>
<dbReference type="Proteomes" id="UP000006727">
    <property type="component" value="Chromosome 1"/>
</dbReference>
<name>A0A2K1L7B6_PHYPA</name>
<accession>A0A7I4FCB8</accession>
<sequence>MSNIWNRIEKHKKIMYISIMHRKYILKLINIKKTTYIYKYILGRMLNVSNRKKEEFLQIVQVCQFKGL</sequence>
<keyword evidence="3" id="KW-1185">Reference proteome</keyword>
<reference evidence="1 3" key="1">
    <citation type="journal article" date="2008" name="Science">
        <title>The Physcomitrella genome reveals evolutionary insights into the conquest of land by plants.</title>
        <authorList>
            <person name="Rensing S."/>
            <person name="Lang D."/>
            <person name="Zimmer A."/>
            <person name="Terry A."/>
            <person name="Salamov A."/>
            <person name="Shapiro H."/>
            <person name="Nishiyama T."/>
            <person name="Perroud P.-F."/>
            <person name="Lindquist E."/>
            <person name="Kamisugi Y."/>
            <person name="Tanahashi T."/>
            <person name="Sakakibara K."/>
            <person name="Fujita T."/>
            <person name="Oishi K."/>
            <person name="Shin-I T."/>
            <person name="Kuroki Y."/>
            <person name="Toyoda A."/>
            <person name="Suzuki Y."/>
            <person name="Hashimoto A."/>
            <person name="Yamaguchi K."/>
            <person name="Sugano A."/>
            <person name="Kohara Y."/>
            <person name="Fujiyama A."/>
            <person name="Anterola A."/>
            <person name="Aoki S."/>
            <person name="Ashton N."/>
            <person name="Barbazuk W.B."/>
            <person name="Barker E."/>
            <person name="Bennetzen J."/>
            <person name="Bezanilla M."/>
            <person name="Blankenship R."/>
            <person name="Cho S.H."/>
            <person name="Dutcher S."/>
            <person name="Estelle M."/>
            <person name="Fawcett J.A."/>
            <person name="Gundlach H."/>
            <person name="Hanada K."/>
            <person name="Heyl A."/>
            <person name="Hicks K.A."/>
            <person name="Hugh J."/>
            <person name="Lohr M."/>
            <person name="Mayer K."/>
            <person name="Melkozernov A."/>
            <person name="Murata T."/>
            <person name="Nelson D."/>
            <person name="Pils B."/>
            <person name="Prigge M."/>
            <person name="Reiss B."/>
            <person name="Renner T."/>
            <person name="Rombauts S."/>
            <person name="Rushton P."/>
            <person name="Sanderfoot A."/>
            <person name="Schween G."/>
            <person name="Shiu S.-H."/>
            <person name="Stueber K."/>
            <person name="Theodoulou F.L."/>
            <person name="Tu H."/>
            <person name="Van de Peer Y."/>
            <person name="Verrier P.J."/>
            <person name="Waters E."/>
            <person name="Wood A."/>
            <person name="Yang L."/>
            <person name="Cove D."/>
            <person name="Cuming A."/>
            <person name="Hasebe M."/>
            <person name="Lucas S."/>
            <person name="Mishler D.B."/>
            <person name="Reski R."/>
            <person name="Grigoriev I."/>
            <person name="Quatrano R.S."/>
            <person name="Boore J.L."/>
        </authorList>
    </citation>
    <scope>NUCLEOTIDE SEQUENCE [LARGE SCALE GENOMIC DNA]</scope>
    <source>
        <strain evidence="2 3">cv. Gransden 2004</strain>
    </source>
</reference>
<reference evidence="2" key="3">
    <citation type="submission" date="2020-12" db="UniProtKB">
        <authorList>
            <consortium name="EnsemblPlants"/>
        </authorList>
    </citation>
    <scope>IDENTIFICATION</scope>
</reference>
<organism evidence="1">
    <name type="scientific">Physcomitrium patens</name>
    <name type="common">Spreading-leaved earth moss</name>
    <name type="synonym">Physcomitrella patens</name>
    <dbReference type="NCBI Taxonomy" id="3218"/>
    <lineage>
        <taxon>Eukaryota</taxon>
        <taxon>Viridiplantae</taxon>
        <taxon>Streptophyta</taxon>
        <taxon>Embryophyta</taxon>
        <taxon>Bryophyta</taxon>
        <taxon>Bryophytina</taxon>
        <taxon>Bryopsida</taxon>
        <taxon>Funariidae</taxon>
        <taxon>Funariales</taxon>
        <taxon>Funariaceae</taxon>
        <taxon>Physcomitrium</taxon>
    </lineage>
</organism>
<dbReference type="EMBL" id="ABEU02000001">
    <property type="protein sequence ID" value="PNR61884.1"/>
    <property type="molecule type" value="Genomic_DNA"/>
</dbReference>
<dbReference type="EnsemblPlants" id="Pp3c1_7050V3.1">
    <property type="protein sequence ID" value="Pp3c1_7050V3.1"/>
    <property type="gene ID" value="Pp3c1_7050"/>
</dbReference>
<proteinExistence type="predicted"/>